<dbReference type="EC" id="6.4.1.4" evidence="12"/>
<comment type="cofactor">
    <cofactor evidence="1">
        <name>biotin</name>
        <dbReference type="ChEBI" id="CHEBI:57586"/>
    </cofactor>
</comment>
<organism evidence="12">
    <name type="scientific">hydrothermal vent metagenome</name>
    <dbReference type="NCBI Taxonomy" id="652676"/>
    <lineage>
        <taxon>unclassified sequences</taxon>
        <taxon>metagenomes</taxon>
        <taxon>ecological metagenomes</taxon>
    </lineage>
</organism>
<dbReference type="Pfam" id="PF00289">
    <property type="entry name" value="Biotin_carb_N"/>
    <property type="match status" value="1"/>
</dbReference>
<evidence type="ECO:0000256" key="6">
    <source>
        <dbReference type="ARBA" id="ARBA00022946"/>
    </source>
</evidence>
<dbReference type="FunFam" id="3.30.470.20:FF:000028">
    <property type="entry name" value="Methylcrotonoyl-CoA carboxylase subunit alpha, mitochondrial"/>
    <property type="match status" value="1"/>
</dbReference>
<comment type="subcellular location">
    <subcellularLocation>
        <location evidence="2">Mitochondrion matrix</location>
    </subcellularLocation>
</comment>
<evidence type="ECO:0000256" key="8">
    <source>
        <dbReference type="ARBA" id="ARBA00023267"/>
    </source>
</evidence>
<evidence type="ECO:0000259" key="11">
    <source>
        <dbReference type="PROSITE" id="PS50979"/>
    </source>
</evidence>
<dbReference type="Gene3D" id="2.40.50.100">
    <property type="match status" value="1"/>
</dbReference>
<dbReference type="FunFam" id="3.40.50.20:FF:000010">
    <property type="entry name" value="Propionyl-CoA carboxylase subunit alpha"/>
    <property type="match status" value="1"/>
</dbReference>
<accession>A0A3B0SV65</accession>
<sequence>MAMISSLLIANRGEIACRIIRTAQAMGVRTVAVYSEADKHAAHVRAADEAVLIGPAPAAESYLKAQAIVEAAKATGARAIHPGYGFLAENADFAEAVAKAGLVFVGPPPGAIRAMGAKDAAKRLMEAAGVPVVPGFHGEDQQPGRLADEADQIGYPVMIKAALGGGGKGMRRVDGPEGFAGALEGAKREARAAFGDDRVIIERFISSPRHIEVQVFADGFGNIVHLFERDCSLQRRHQKVIEEAPAPGMTEALRAAMTDAAIAAAGAVGYVGAGTVEFILDGSSPLVDGTPFFFMEMNTRLQVEHPVTEFVTGIDLVEWQLRVAAGEALPARQVDIAISGHAVEARLYAENPGTGFLPATGRVLHFQHPTGPGLRIDAGLAAGDTVTSHYDPMIAKIIAHGETRTQALSRLDGALARLEFAGPQTNQSFLRHLLADQAFVSGRMDTGLIDARLPDIVTSLQTPPGAHVATAVRAVMATEARRWQARGRQSPWSAVDAFQLGPPRIETRELLVGDNMRTFRIVWDAGVATVPELETPEEDMTIVADGAGIVVVGGGTQLYAQAADPFDQAQQDQGGSGTLLSPMPGLVSIVEVEDGQQVTAGQRLLVLEAMKMEHAIKAPFDGTVSGLAVAAGDRVGQGDALVIVAGLDAP</sequence>
<dbReference type="SUPFAM" id="SSF51246">
    <property type="entry name" value="Rudiment single hybrid motif"/>
    <property type="match status" value="1"/>
</dbReference>
<gene>
    <name evidence="12" type="ORF">MNBD_ALPHA09-1057</name>
</gene>
<evidence type="ECO:0000256" key="2">
    <source>
        <dbReference type="ARBA" id="ARBA00004305"/>
    </source>
</evidence>
<dbReference type="FunFam" id="3.30.1490.20:FF:000003">
    <property type="entry name" value="acetyl-CoA carboxylase isoform X1"/>
    <property type="match status" value="1"/>
</dbReference>
<dbReference type="PROSITE" id="PS00866">
    <property type="entry name" value="CPSASE_1"/>
    <property type="match status" value="1"/>
</dbReference>
<dbReference type="PANTHER" id="PTHR18866:SF33">
    <property type="entry name" value="METHYLCROTONOYL-COA CARBOXYLASE SUBUNIT ALPHA, MITOCHONDRIAL-RELATED"/>
    <property type="match status" value="1"/>
</dbReference>
<dbReference type="Gene3D" id="3.30.470.20">
    <property type="entry name" value="ATP-grasp fold, B domain"/>
    <property type="match status" value="1"/>
</dbReference>
<evidence type="ECO:0000256" key="4">
    <source>
        <dbReference type="ARBA" id="ARBA00022741"/>
    </source>
</evidence>
<dbReference type="InterPro" id="IPR011054">
    <property type="entry name" value="Rudment_hybrid_motif"/>
</dbReference>
<dbReference type="InterPro" id="IPR016185">
    <property type="entry name" value="PreATP-grasp_dom_sf"/>
</dbReference>
<evidence type="ECO:0000256" key="7">
    <source>
        <dbReference type="ARBA" id="ARBA00023128"/>
    </source>
</evidence>
<evidence type="ECO:0000259" key="10">
    <source>
        <dbReference type="PROSITE" id="PS50975"/>
    </source>
</evidence>
<keyword evidence="4" id="KW-0547">Nucleotide-binding</keyword>
<feature type="domain" description="ATP-grasp" evidence="10">
    <location>
        <begin position="122"/>
        <end position="325"/>
    </location>
</feature>
<keyword evidence="7" id="KW-0496">Mitochondrion</keyword>
<dbReference type="PROSITE" id="PS00188">
    <property type="entry name" value="BIOTIN"/>
    <property type="match status" value="1"/>
</dbReference>
<dbReference type="SUPFAM" id="SSF51230">
    <property type="entry name" value="Single hybrid motif"/>
    <property type="match status" value="1"/>
</dbReference>
<dbReference type="SUPFAM" id="SSF56059">
    <property type="entry name" value="Glutathione synthetase ATP-binding domain-like"/>
    <property type="match status" value="1"/>
</dbReference>
<dbReference type="InterPro" id="IPR005481">
    <property type="entry name" value="BC-like_N"/>
</dbReference>
<dbReference type="InterPro" id="IPR000089">
    <property type="entry name" value="Biotin_lipoyl"/>
</dbReference>
<reference evidence="12" key="1">
    <citation type="submission" date="2018-06" db="EMBL/GenBank/DDBJ databases">
        <authorList>
            <person name="Zhirakovskaya E."/>
        </authorList>
    </citation>
    <scope>NUCLEOTIDE SEQUENCE</scope>
</reference>
<dbReference type="PROSITE" id="PS00867">
    <property type="entry name" value="CPSASE_2"/>
    <property type="match status" value="1"/>
</dbReference>
<evidence type="ECO:0000256" key="1">
    <source>
        <dbReference type="ARBA" id="ARBA00001953"/>
    </source>
</evidence>
<dbReference type="GO" id="GO:0005759">
    <property type="term" value="C:mitochondrial matrix"/>
    <property type="evidence" value="ECO:0007669"/>
    <property type="project" value="UniProtKB-SubCell"/>
</dbReference>
<dbReference type="Pfam" id="PF02785">
    <property type="entry name" value="Biotin_carb_C"/>
    <property type="match status" value="1"/>
</dbReference>
<evidence type="ECO:0000256" key="5">
    <source>
        <dbReference type="ARBA" id="ARBA00022840"/>
    </source>
</evidence>
<dbReference type="AlphaFoldDB" id="A0A3B0SV65"/>
<dbReference type="FunFam" id="2.40.50.100:FF:000003">
    <property type="entry name" value="Acetyl-CoA carboxylase biotin carboxyl carrier protein"/>
    <property type="match status" value="1"/>
</dbReference>
<keyword evidence="6" id="KW-0809">Transit peptide</keyword>
<protein>
    <submittedName>
        <fullName evidence="12">Methylcrotonyl-CoA carboxylase biotin-containing subunit</fullName>
        <ecNumber evidence="12">6.4.1.4</ecNumber>
    </submittedName>
</protein>
<dbReference type="PROSITE" id="PS50968">
    <property type="entry name" value="BIOTINYL_LIPOYL"/>
    <property type="match status" value="1"/>
</dbReference>
<feature type="domain" description="Biotin carboxylation" evidence="11">
    <location>
        <begin position="3"/>
        <end position="454"/>
    </location>
</feature>
<dbReference type="PANTHER" id="PTHR18866">
    <property type="entry name" value="CARBOXYLASE:PYRUVATE/ACETYL-COA/PROPIONYL-COA CARBOXYLASE"/>
    <property type="match status" value="1"/>
</dbReference>
<dbReference type="Pfam" id="PF02786">
    <property type="entry name" value="CPSase_L_D2"/>
    <property type="match status" value="1"/>
</dbReference>
<dbReference type="GO" id="GO:0046872">
    <property type="term" value="F:metal ion binding"/>
    <property type="evidence" value="ECO:0007669"/>
    <property type="project" value="InterPro"/>
</dbReference>
<dbReference type="InterPro" id="IPR005479">
    <property type="entry name" value="CPAse_ATP-bd"/>
</dbReference>
<keyword evidence="8" id="KW-0092">Biotin</keyword>
<name>A0A3B0SV65_9ZZZZ</name>
<dbReference type="InterPro" id="IPR011761">
    <property type="entry name" value="ATP-grasp"/>
</dbReference>
<dbReference type="CDD" id="cd06850">
    <property type="entry name" value="biotinyl_domain"/>
    <property type="match status" value="1"/>
</dbReference>
<dbReference type="InterPro" id="IPR050856">
    <property type="entry name" value="Biotin_carboxylase_complex"/>
</dbReference>
<dbReference type="GO" id="GO:0005524">
    <property type="term" value="F:ATP binding"/>
    <property type="evidence" value="ECO:0007669"/>
    <property type="project" value="UniProtKB-KW"/>
</dbReference>
<evidence type="ECO:0000259" key="9">
    <source>
        <dbReference type="PROSITE" id="PS50968"/>
    </source>
</evidence>
<dbReference type="InterPro" id="IPR011764">
    <property type="entry name" value="Biotin_carboxylation_dom"/>
</dbReference>
<dbReference type="InterPro" id="IPR011053">
    <property type="entry name" value="Single_hybrid_motif"/>
</dbReference>
<dbReference type="PROSITE" id="PS50975">
    <property type="entry name" value="ATP_GRASP"/>
    <property type="match status" value="1"/>
</dbReference>
<dbReference type="GO" id="GO:0004485">
    <property type="term" value="F:methylcrotonoyl-CoA carboxylase activity"/>
    <property type="evidence" value="ECO:0007669"/>
    <property type="project" value="UniProtKB-EC"/>
</dbReference>
<keyword evidence="5" id="KW-0067">ATP-binding</keyword>
<dbReference type="Pfam" id="PF00364">
    <property type="entry name" value="Biotin_lipoyl"/>
    <property type="match status" value="1"/>
</dbReference>
<dbReference type="SMART" id="SM00878">
    <property type="entry name" value="Biotin_carb_C"/>
    <property type="match status" value="1"/>
</dbReference>
<evidence type="ECO:0000313" key="12">
    <source>
        <dbReference type="EMBL" id="VAW10271.1"/>
    </source>
</evidence>
<keyword evidence="3 12" id="KW-0436">Ligase</keyword>
<feature type="domain" description="Lipoyl-binding" evidence="9">
    <location>
        <begin position="570"/>
        <end position="645"/>
    </location>
</feature>
<dbReference type="PROSITE" id="PS50979">
    <property type="entry name" value="BC"/>
    <property type="match status" value="1"/>
</dbReference>
<evidence type="ECO:0000256" key="3">
    <source>
        <dbReference type="ARBA" id="ARBA00022598"/>
    </source>
</evidence>
<dbReference type="SUPFAM" id="SSF52440">
    <property type="entry name" value="PreATP-grasp domain"/>
    <property type="match status" value="1"/>
</dbReference>
<dbReference type="InterPro" id="IPR001882">
    <property type="entry name" value="Biotin_BS"/>
</dbReference>
<proteinExistence type="predicted"/>
<dbReference type="EMBL" id="UOEM01000009">
    <property type="protein sequence ID" value="VAW10271.1"/>
    <property type="molecule type" value="Genomic_DNA"/>
</dbReference>
<dbReference type="InterPro" id="IPR005482">
    <property type="entry name" value="Biotin_COase_C"/>
</dbReference>